<dbReference type="AlphaFoldDB" id="A0AAW9QLC0"/>
<dbReference type="Proteomes" id="UP001336250">
    <property type="component" value="Unassembled WGS sequence"/>
</dbReference>
<evidence type="ECO:0000313" key="3">
    <source>
        <dbReference type="Proteomes" id="UP001336250"/>
    </source>
</evidence>
<dbReference type="InterPro" id="IPR006222">
    <property type="entry name" value="GCVT_N"/>
</dbReference>
<evidence type="ECO:0000259" key="1">
    <source>
        <dbReference type="Pfam" id="PF01571"/>
    </source>
</evidence>
<dbReference type="InterPro" id="IPR045179">
    <property type="entry name" value="YgfZ/GcvT"/>
</dbReference>
<name>A0AAW9QLC0_9BURK</name>
<dbReference type="Gene3D" id="3.30.70.1630">
    <property type="match status" value="1"/>
</dbReference>
<evidence type="ECO:0000313" key="2">
    <source>
        <dbReference type="EMBL" id="MEF7615800.1"/>
    </source>
</evidence>
<dbReference type="SUPFAM" id="SSF103025">
    <property type="entry name" value="Folate-binding domain"/>
    <property type="match status" value="1"/>
</dbReference>
<sequence>MDTTLSPPDANGAVALPHWGVIRAAGPDAAAFLNSQLTQDVAQLAAGQARLAGYCSAKGRLLASFVVWRNQADELLLACSADLLPATLKRLSMFVLRAKCKLTDASAELAVHGLAGASAAESLGAAWPAAAWAVTAHGPADVLRLPDVDGTPRALWVGPPGAAQPALPALAASVWDALEVRSGVPRIVAATVEQFVPQMVNLELVGGVSFQKGCYPGQEIVARSQYRGTLKRRAALFSLGSPAEPGQEVFDAKDPGQPAGMVVNGSMAGDTALALVEVKLAALADADLHLGSPQGPALHKQALPYAFPAVSD</sequence>
<dbReference type="NCBIfam" id="TIGR03317">
    <property type="entry name" value="ygfZ_signature"/>
    <property type="match status" value="1"/>
</dbReference>
<dbReference type="PIRSF" id="PIRSF006487">
    <property type="entry name" value="GcvT"/>
    <property type="match status" value="1"/>
</dbReference>
<feature type="domain" description="GCVT N-terminal" evidence="1">
    <location>
        <begin position="18"/>
        <end position="127"/>
    </location>
</feature>
<dbReference type="GO" id="GO:0016226">
    <property type="term" value="P:iron-sulfur cluster assembly"/>
    <property type="evidence" value="ECO:0007669"/>
    <property type="project" value="TreeGrafter"/>
</dbReference>
<dbReference type="Gene3D" id="3.30.70.1400">
    <property type="entry name" value="Aminomethyltransferase beta-barrel domains"/>
    <property type="match status" value="1"/>
</dbReference>
<dbReference type="PANTHER" id="PTHR22602:SF0">
    <property type="entry name" value="TRANSFERASE CAF17, MITOCHONDRIAL-RELATED"/>
    <property type="match status" value="1"/>
</dbReference>
<dbReference type="RefSeq" id="WP_332291122.1">
    <property type="nucleotide sequence ID" value="NZ_JAZIBG010000036.1"/>
</dbReference>
<organism evidence="2 3">
    <name type="scientific">Aquincola agrisoli</name>
    <dbReference type="NCBI Taxonomy" id="3119538"/>
    <lineage>
        <taxon>Bacteria</taxon>
        <taxon>Pseudomonadati</taxon>
        <taxon>Pseudomonadota</taxon>
        <taxon>Betaproteobacteria</taxon>
        <taxon>Burkholderiales</taxon>
        <taxon>Sphaerotilaceae</taxon>
        <taxon>Aquincola</taxon>
    </lineage>
</organism>
<reference evidence="2 3" key="1">
    <citation type="submission" date="2024-02" db="EMBL/GenBank/DDBJ databases">
        <title>Genome sequence of Aquincola sp. MAHUQ-54.</title>
        <authorList>
            <person name="Huq M.A."/>
        </authorList>
    </citation>
    <scope>NUCLEOTIDE SEQUENCE [LARGE SCALE GENOMIC DNA]</scope>
    <source>
        <strain evidence="2 3">MAHUQ-54</strain>
    </source>
</reference>
<dbReference type="Pfam" id="PF01571">
    <property type="entry name" value="GCV_T"/>
    <property type="match status" value="1"/>
</dbReference>
<protein>
    <submittedName>
        <fullName evidence="2">Folate-binding protein</fullName>
    </submittedName>
</protein>
<dbReference type="PANTHER" id="PTHR22602">
    <property type="entry name" value="TRANSFERASE CAF17, MITOCHONDRIAL-RELATED"/>
    <property type="match status" value="1"/>
</dbReference>
<comment type="caution">
    <text evidence="2">The sequence shown here is derived from an EMBL/GenBank/DDBJ whole genome shotgun (WGS) entry which is preliminary data.</text>
</comment>
<dbReference type="Gene3D" id="2.40.30.160">
    <property type="match status" value="1"/>
</dbReference>
<proteinExistence type="predicted"/>
<keyword evidence="3" id="KW-1185">Reference proteome</keyword>
<dbReference type="InterPro" id="IPR017703">
    <property type="entry name" value="YgfZ/GCV_T_CS"/>
</dbReference>
<accession>A0AAW9QLC0</accession>
<gene>
    <name evidence="2" type="ORF">V4F39_17940</name>
</gene>
<dbReference type="EMBL" id="JAZIBG010000036">
    <property type="protein sequence ID" value="MEF7615800.1"/>
    <property type="molecule type" value="Genomic_DNA"/>
</dbReference>